<dbReference type="AlphaFoldDB" id="A0A0K0D6G9"/>
<keyword evidence="1" id="KW-0067">ATP-binding</keyword>
<feature type="domain" description="Protein kinase" evidence="2">
    <location>
        <begin position="68"/>
        <end position="99"/>
    </location>
</feature>
<protein>
    <submittedName>
        <fullName evidence="4">Protein kinase domain-containing protein</fullName>
    </submittedName>
</protein>
<evidence type="ECO:0000259" key="2">
    <source>
        <dbReference type="PROSITE" id="PS50011"/>
    </source>
</evidence>
<proteinExistence type="predicted"/>
<name>A0A0K0D6G9_ANGCA</name>
<dbReference type="InterPro" id="IPR000719">
    <property type="entry name" value="Prot_kinase_dom"/>
</dbReference>
<dbReference type="InterPro" id="IPR011009">
    <property type="entry name" value="Kinase-like_dom_sf"/>
</dbReference>
<dbReference type="SUPFAM" id="SSF56112">
    <property type="entry name" value="Protein kinase-like (PK-like)"/>
    <property type="match status" value="1"/>
</dbReference>
<evidence type="ECO:0000313" key="4">
    <source>
        <dbReference type="WBParaSite" id="ACAC_0000566401-mRNA-1"/>
    </source>
</evidence>
<reference evidence="4" key="2">
    <citation type="submission" date="2017-02" db="UniProtKB">
        <authorList>
            <consortium name="WormBaseParasite"/>
        </authorList>
    </citation>
    <scope>IDENTIFICATION</scope>
</reference>
<dbReference type="InterPro" id="IPR017441">
    <property type="entry name" value="Protein_kinase_ATP_BS"/>
</dbReference>
<dbReference type="WBParaSite" id="ACAC_0000566401-mRNA-1">
    <property type="protein sequence ID" value="ACAC_0000566401-mRNA-1"/>
    <property type="gene ID" value="ACAC_0000566401"/>
</dbReference>
<dbReference type="Gene3D" id="3.30.200.20">
    <property type="entry name" value="Phosphorylase Kinase, domain 1"/>
    <property type="match status" value="1"/>
</dbReference>
<dbReference type="PROSITE" id="PS00107">
    <property type="entry name" value="PROTEIN_KINASE_ATP"/>
    <property type="match status" value="1"/>
</dbReference>
<dbReference type="GO" id="GO:0005524">
    <property type="term" value="F:ATP binding"/>
    <property type="evidence" value="ECO:0007669"/>
    <property type="project" value="UniProtKB-UniRule"/>
</dbReference>
<dbReference type="GO" id="GO:0004672">
    <property type="term" value="F:protein kinase activity"/>
    <property type="evidence" value="ECO:0007669"/>
    <property type="project" value="InterPro"/>
</dbReference>
<evidence type="ECO:0000313" key="3">
    <source>
        <dbReference type="Proteomes" id="UP000035642"/>
    </source>
</evidence>
<keyword evidence="3" id="KW-1185">Reference proteome</keyword>
<reference evidence="3" key="1">
    <citation type="submission" date="2012-09" db="EMBL/GenBank/DDBJ databases">
        <authorList>
            <person name="Martin A.A."/>
        </authorList>
    </citation>
    <scope>NUCLEOTIDE SEQUENCE</scope>
</reference>
<evidence type="ECO:0000256" key="1">
    <source>
        <dbReference type="PROSITE-ProRule" id="PRU10141"/>
    </source>
</evidence>
<dbReference type="STRING" id="6313.A0A0K0D6G9"/>
<organism evidence="3 4">
    <name type="scientific">Angiostrongylus cantonensis</name>
    <name type="common">Rat lungworm</name>
    <dbReference type="NCBI Taxonomy" id="6313"/>
    <lineage>
        <taxon>Eukaryota</taxon>
        <taxon>Metazoa</taxon>
        <taxon>Ecdysozoa</taxon>
        <taxon>Nematoda</taxon>
        <taxon>Chromadorea</taxon>
        <taxon>Rhabditida</taxon>
        <taxon>Rhabditina</taxon>
        <taxon>Rhabditomorpha</taxon>
        <taxon>Strongyloidea</taxon>
        <taxon>Metastrongylidae</taxon>
        <taxon>Angiostrongylus</taxon>
    </lineage>
</organism>
<sequence>MSRRRALSIRPLEKDSSNFDLETHNDLIIDESMENKVIGQMNYIRMFLAGKLVFPPDTQDYLFEFKDLEELGSLGHGSFGTVTKMRHIMTGMEMAVKVR</sequence>
<keyword evidence="1" id="KW-0547">Nucleotide-binding</keyword>
<dbReference type="PROSITE" id="PS50011">
    <property type="entry name" value="PROTEIN_KINASE_DOM"/>
    <property type="match status" value="1"/>
</dbReference>
<dbReference type="Proteomes" id="UP000035642">
    <property type="component" value="Unassembled WGS sequence"/>
</dbReference>
<accession>A0A0K0D6G9</accession>
<feature type="binding site" evidence="1">
    <location>
        <position position="97"/>
    </location>
    <ligand>
        <name>ATP</name>
        <dbReference type="ChEBI" id="CHEBI:30616"/>
    </ligand>
</feature>